<reference evidence="2 3" key="1">
    <citation type="submission" date="2020-10" db="EMBL/GenBank/DDBJ databases">
        <title>Connecting structure to function with the recovery of over 1000 high-quality activated sludge metagenome-assembled genomes encoding full-length rRNA genes using long-read sequencing.</title>
        <authorList>
            <person name="Singleton C.M."/>
            <person name="Petriglieri F."/>
            <person name="Kristensen J.M."/>
            <person name="Kirkegaard R.H."/>
            <person name="Michaelsen T.Y."/>
            <person name="Andersen M.H."/>
            <person name="Karst S.M."/>
            <person name="Dueholm M.S."/>
            <person name="Nielsen P.H."/>
            <person name="Albertsen M."/>
        </authorList>
    </citation>
    <scope>NUCLEOTIDE SEQUENCE [LARGE SCALE GENOMIC DNA]</scope>
    <source>
        <strain evidence="2">OdNE_18-Q3-R46-58_MAXAC.008</strain>
    </source>
</reference>
<comment type="caution">
    <text evidence="2">The sequence shown here is derived from an EMBL/GenBank/DDBJ whole genome shotgun (WGS) entry which is preliminary data.</text>
</comment>
<dbReference type="EMBL" id="JADKCH010000002">
    <property type="protein sequence ID" value="MBK8571941.1"/>
    <property type="molecule type" value="Genomic_DNA"/>
</dbReference>
<evidence type="ECO:0000313" key="2">
    <source>
        <dbReference type="EMBL" id="MBK8571941.1"/>
    </source>
</evidence>
<protein>
    <submittedName>
        <fullName evidence="2">Helix-turn-helix domain-containing protein</fullName>
    </submittedName>
</protein>
<name>A0A936K5H8_9BACT</name>
<organism evidence="2 3">
    <name type="scientific">Candidatus Geothrix odensensis</name>
    <dbReference type="NCBI Taxonomy" id="2954440"/>
    <lineage>
        <taxon>Bacteria</taxon>
        <taxon>Pseudomonadati</taxon>
        <taxon>Acidobacteriota</taxon>
        <taxon>Holophagae</taxon>
        <taxon>Holophagales</taxon>
        <taxon>Holophagaceae</taxon>
        <taxon>Geothrix</taxon>
    </lineage>
</organism>
<gene>
    <name evidence="2" type="ORF">IPN91_04690</name>
</gene>
<sequence length="101" mass="11093">MTLNDLITATETARRLHVSYSTMKRWRKTGTGPEWCRLGGRAIRYRVVSVEAWVTSQARGLRRCPIGSSATPDGPEVLTGIIPVPEHESTVFAGKVSSPII</sequence>
<evidence type="ECO:0000259" key="1">
    <source>
        <dbReference type="Pfam" id="PF12728"/>
    </source>
</evidence>
<dbReference type="Pfam" id="PF12728">
    <property type="entry name" value="HTH_17"/>
    <property type="match status" value="1"/>
</dbReference>
<dbReference type="Proteomes" id="UP000709959">
    <property type="component" value="Unassembled WGS sequence"/>
</dbReference>
<accession>A0A936K5H8</accession>
<dbReference type="InterPro" id="IPR009061">
    <property type="entry name" value="DNA-bd_dom_put_sf"/>
</dbReference>
<dbReference type="SUPFAM" id="SSF46955">
    <property type="entry name" value="Putative DNA-binding domain"/>
    <property type="match status" value="1"/>
</dbReference>
<feature type="domain" description="Helix-turn-helix" evidence="1">
    <location>
        <begin position="7"/>
        <end position="57"/>
    </location>
</feature>
<proteinExistence type="predicted"/>
<evidence type="ECO:0000313" key="3">
    <source>
        <dbReference type="Proteomes" id="UP000709959"/>
    </source>
</evidence>
<dbReference type="AlphaFoldDB" id="A0A936K5H8"/>
<dbReference type="InterPro" id="IPR041657">
    <property type="entry name" value="HTH_17"/>
</dbReference>